<protein>
    <submittedName>
        <fullName evidence="1">Uncharacterized protein</fullName>
    </submittedName>
</protein>
<organism evidence="1 2">
    <name type="scientific">Junco hyemalis</name>
    <name type="common">Dark-eyed junco</name>
    <dbReference type="NCBI Taxonomy" id="40217"/>
    <lineage>
        <taxon>Eukaryota</taxon>
        <taxon>Metazoa</taxon>
        <taxon>Chordata</taxon>
        <taxon>Craniata</taxon>
        <taxon>Vertebrata</taxon>
        <taxon>Euteleostomi</taxon>
        <taxon>Archelosauria</taxon>
        <taxon>Archosauria</taxon>
        <taxon>Dinosauria</taxon>
        <taxon>Saurischia</taxon>
        <taxon>Theropoda</taxon>
        <taxon>Coelurosauria</taxon>
        <taxon>Aves</taxon>
        <taxon>Neognathae</taxon>
        <taxon>Neoaves</taxon>
        <taxon>Telluraves</taxon>
        <taxon>Australaves</taxon>
        <taxon>Passeriformes</taxon>
        <taxon>Passerellidae</taxon>
        <taxon>Junco</taxon>
    </lineage>
</organism>
<reference evidence="1" key="2">
    <citation type="submission" date="2025-09" db="UniProtKB">
        <authorList>
            <consortium name="Ensembl"/>
        </authorList>
    </citation>
    <scope>IDENTIFICATION</scope>
</reference>
<evidence type="ECO:0000313" key="2">
    <source>
        <dbReference type="Proteomes" id="UP000694408"/>
    </source>
</evidence>
<dbReference type="OMA" id="DWTIVHD"/>
<accession>A0A8C5JV75</accession>
<sequence length="221" mass="25288">MPKLDASQLVMSLQSNFYHLPKRYNCLPRQPNLHGLEEGAKNQFSTFSNFITTINQKKEGIGNRNSPTQLVIPNIKNGRDLPALCLDVRQKKRMSMDTLPQELKAPIPPEPSLPIRTKTVKDFQDDMEKSKASGDWKAVHNFYSTTFDSFLEINAAFKKDTNSPFNTIEDSGIDAKFVNVVYDALLNTVSREKEFMLYTLLYQSFSQIGMISEESLKTYFR</sequence>
<name>A0A8C5JV75_JUNHY</name>
<dbReference type="AlphaFoldDB" id="A0A8C5JV75"/>
<keyword evidence="2" id="KW-1185">Reference proteome</keyword>
<dbReference type="Ensembl" id="ENSJHYT00000029123.1">
    <property type="protein sequence ID" value="ENSJHYP00000024165.1"/>
    <property type="gene ID" value="ENSJHYG00000018156.1"/>
</dbReference>
<proteinExistence type="predicted"/>
<reference evidence="1" key="1">
    <citation type="submission" date="2025-08" db="UniProtKB">
        <authorList>
            <consortium name="Ensembl"/>
        </authorList>
    </citation>
    <scope>IDENTIFICATION</scope>
</reference>
<dbReference type="Proteomes" id="UP000694408">
    <property type="component" value="Unplaced"/>
</dbReference>
<evidence type="ECO:0000313" key="1">
    <source>
        <dbReference type="Ensembl" id="ENSJHYP00000024165.1"/>
    </source>
</evidence>